<evidence type="ECO:0000313" key="2">
    <source>
        <dbReference type="EMBL" id="RDB57038.1"/>
    </source>
</evidence>
<proteinExistence type="predicted"/>
<feature type="transmembrane region" description="Helical" evidence="1">
    <location>
        <begin position="133"/>
        <end position="151"/>
    </location>
</feature>
<reference evidence="2 3" key="1">
    <citation type="journal article" date="2018" name="Elife">
        <title>Discovery and characterization of a prevalent human gut bacterial enzyme sufficient for the inactivation of a family of plant toxins.</title>
        <authorList>
            <person name="Koppel N."/>
            <person name="Bisanz J.E."/>
            <person name="Pandelia M.E."/>
            <person name="Turnbaugh P.J."/>
            <person name="Balskus E.P."/>
        </authorList>
    </citation>
    <scope>NUCLEOTIDE SEQUENCE [LARGE SCALE GENOMIC DNA]</scope>
    <source>
        <strain evidence="2 3">OB21 GAM31</strain>
    </source>
</reference>
<organism evidence="2 3">
    <name type="scientific">Slackia isoflavoniconvertens</name>
    <dbReference type="NCBI Taxonomy" id="572010"/>
    <lineage>
        <taxon>Bacteria</taxon>
        <taxon>Bacillati</taxon>
        <taxon>Actinomycetota</taxon>
        <taxon>Coriobacteriia</taxon>
        <taxon>Eggerthellales</taxon>
        <taxon>Eggerthellaceae</taxon>
        <taxon>Slackia</taxon>
    </lineage>
</organism>
<feature type="transmembrane region" description="Helical" evidence="1">
    <location>
        <begin position="250"/>
        <end position="283"/>
    </location>
</feature>
<dbReference type="Proteomes" id="UP000253975">
    <property type="component" value="Unassembled WGS sequence"/>
</dbReference>
<gene>
    <name evidence="2" type="ORF">C1881_08030</name>
</gene>
<feature type="transmembrane region" description="Helical" evidence="1">
    <location>
        <begin position="40"/>
        <end position="56"/>
    </location>
</feature>
<feature type="transmembrane region" description="Helical" evidence="1">
    <location>
        <begin position="14"/>
        <end position="33"/>
    </location>
</feature>
<sequence length="297" mass="31629">MGATHGNAGVRTRIAAEIVAIFATPVVLAACAIANFDQTALLTLVVVLASIGVFFASYEASRPRLRDIMPTVVLAALAAAGRILFAPIPDFKPVSAIAIIAGVAFGRKSGFMVGALAALASNFFFGQGPWTPWQMYAWGLVGYGAGLLAMVPAKRRVTGSKNSCRARSGEAHGIASDSAYPVAPDEETESAALLPRQARTDKENRALATRRLIDAHPTIVYAYGFLACLGYGFILNAWSILSFFHAQASGWAGILAVYATALPFDIVHGVATVVFLLALYGPWRRKLERVRRKFGLA</sequence>
<accession>A0A369LG92</accession>
<dbReference type="Pfam" id="PF12822">
    <property type="entry name" value="ECF_trnsprt"/>
    <property type="match status" value="1"/>
</dbReference>
<dbReference type="InterPro" id="IPR024529">
    <property type="entry name" value="ECF_trnsprt_substrate-spec"/>
</dbReference>
<name>A0A369LG92_9ACTN</name>
<feature type="transmembrane region" description="Helical" evidence="1">
    <location>
        <begin position="97"/>
        <end position="121"/>
    </location>
</feature>
<dbReference type="AlphaFoldDB" id="A0A369LG92"/>
<protein>
    <submittedName>
        <fullName evidence="2">ECF transporter S component</fullName>
    </submittedName>
</protein>
<dbReference type="Gene3D" id="1.10.1760.20">
    <property type="match status" value="1"/>
</dbReference>
<keyword evidence="1" id="KW-0472">Membrane</keyword>
<evidence type="ECO:0000313" key="3">
    <source>
        <dbReference type="Proteomes" id="UP000253975"/>
    </source>
</evidence>
<dbReference type="RefSeq" id="WP_114616007.1">
    <property type="nucleotide sequence ID" value="NZ_PPTO01000013.1"/>
</dbReference>
<evidence type="ECO:0000256" key="1">
    <source>
        <dbReference type="SAM" id="Phobius"/>
    </source>
</evidence>
<feature type="transmembrane region" description="Helical" evidence="1">
    <location>
        <begin position="220"/>
        <end position="244"/>
    </location>
</feature>
<dbReference type="EMBL" id="PPTO01000013">
    <property type="protein sequence ID" value="RDB57038.1"/>
    <property type="molecule type" value="Genomic_DNA"/>
</dbReference>
<keyword evidence="1" id="KW-0812">Transmembrane</keyword>
<feature type="transmembrane region" description="Helical" evidence="1">
    <location>
        <begin position="68"/>
        <end position="85"/>
    </location>
</feature>
<keyword evidence="1" id="KW-1133">Transmembrane helix</keyword>
<dbReference type="GO" id="GO:0022857">
    <property type="term" value="F:transmembrane transporter activity"/>
    <property type="evidence" value="ECO:0007669"/>
    <property type="project" value="InterPro"/>
</dbReference>
<comment type="caution">
    <text evidence="2">The sequence shown here is derived from an EMBL/GenBank/DDBJ whole genome shotgun (WGS) entry which is preliminary data.</text>
</comment>